<dbReference type="InterPro" id="IPR036691">
    <property type="entry name" value="Endo/exonu/phosph_ase_sf"/>
</dbReference>
<accession>A0A438HBK8</accession>
<dbReference type="GO" id="GO:0003964">
    <property type="term" value="F:RNA-directed DNA polymerase activity"/>
    <property type="evidence" value="ECO:0007669"/>
    <property type="project" value="UniProtKB-KW"/>
</dbReference>
<dbReference type="PANTHER" id="PTHR46890:SF1">
    <property type="entry name" value="REVERSE TRANSCRIPTASE DOMAIN-CONTAINING PROTEIN"/>
    <property type="match status" value="1"/>
</dbReference>
<proteinExistence type="predicted"/>
<keyword evidence="1" id="KW-0695">RNA-directed DNA polymerase</keyword>
<dbReference type="Gene3D" id="3.60.10.10">
    <property type="entry name" value="Endonuclease/exonuclease/phosphatase"/>
    <property type="match status" value="1"/>
</dbReference>
<keyword evidence="1" id="KW-0808">Transferase</keyword>
<reference evidence="1 2" key="1">
    <citation type="journal article" date="2018" name="PLoS Genet.">
        <title>Population sequencing reveals clonal diversity and ancestral inbreeding in the grapevine cultivar Chardonnay.</title>
        <authorList>
            <person name="Roach M.J."/>
            <person name="Johnson D.L."/>
            <person name="Bohlmann J."/>
            <person name="van Vuuren H.J."/>
            <person name="Jones S.J."/>
            <person name="Pretorius I.S."/>
            <person name="Schmidt S.A."/>
            <person name="Borneman A.R."/>
        </authorList>
    </citation>
    <scope>NUCLEOTIDE SEQUENCE [LARGE SCALE GENOMIC DNA]</scope>
    <source>
        <strain evidence="2">cv. Chardonnay</strain>
        <tissue evidence="1">Leaf</tissue>
    </source>
</reference>
<dbReference type="EMBL" id="QGNW01000247">
    <property type="protein sequence ID" value="RVW81852.1"/>
    <property type="molecule type" value="Genomic_DNA"/>
</dbReference>
<dbReference type="InterPro" id="IPR052343">
    <property type="entry name" value="Retrotransposon-Effector_Assoc"/>
</dbReference>
<name>A0A438HBK8_VITVI</name>
<comment type="caution">
    <text evidence="1">The sequence shown here is derived from an EMBL/GenBank/DDBJ whole genome shotgun (WGS) entry which is preliminary data.</text>
</comment>
<dbReference type="SUPFAM" id="SSF56219">
    <property type="entry name" value="DNase I-like"/>
    <property type="match status" value="1"/>
</dbReference>
<evidence type="ECO:0000313" key="1">
    <source>
        <dbReference type="EMBL" id="RVW81852.1"/>
    </source>
</evidence>
<dbReference type="Proteomes" id="UP000288805">
    <property type="component" value="Unassembled WGS sequence"/>
</dbReference>
<evidence type="ECO:0000313" key="2">
    <source>
        <dbReference type="Proteomes" id="UP000288805"/>
    </source>
</evidence>
<organism evidence="1 2">
    <name type="scientific">Vitis vinifera</name>
    <name type="common">Grape</name>
    <dbReference type="NCBI Taxonomy" id="29760"/>
    <lineage>
        <taxon>Eukaryota</taxon>
        <taxon>Viridiplantae</taxon>
        <taxon>Streptophyta</taxon>
        <taxon>Embryophyta</taxon>
        <taxon>Tracheophyta</taxon>
        <taxon>Spermatophyta</taxon>
        <taxon>Magnoliopsida</taxon>
        <taxon>eudicotyledons</taxon>
        <taxon>Gunneridae</taxon>
        <taxon>Pentapetalae</taxon>
        <taxon>rosids</taxon>
        <taxon>Vitales</taxon>
        <taxon>Vitaceae</taxon>
        <taxon>Viteae</taxon>
        <taxon>Vitis</taxon>
    </lineage>
</organism>
<protein>
    <submittedName>
        <fullName evidence="1">LINE-1 reverse transcriptase-like</fullName>
    </submittedName>
</protein>
<dbReference type="AlphaFoldDB" id="A0A438HBK8"/>
<gene>
    <name evidence="1" type="primary">LIN1_23</name>
    <name evidence="1" type="ORF">CK203_050843</name>
</gene>
<sequence length="679" mass="77796">MQGRITATMRRFAQVIDELGLVDLPLQGGGYTWSGGPNNQSWARLDRFLVTPCWLDQFSSVIQKRLSRPVSDHFPVLLEGGAIRRGLSPFRFENMWLKVEGFKDLIHSWWQGIEVRGSASYGLATKMKEIKQKLKVWNREVFGRLEDNKAAALQLVDHWDLVESERRLSEEETISKKEAKESYAKWASLEETHWRQHSRELWLREGTEIHAISIEWRLPIKGCSLEQISQQEADNLELPFSEDEIHSALLEMNGDKAPRPNGFTMTFWQSYWALVKEEVLDLFKEFYEQSAFIKSLNNTFLVLLPKKGGGAEDLGDFRPISLLGGLYKLLAKVLANRLKKVIEKVVSIDQNAFVMGRQILDASLIANEVIDAWQKREEKGLILVGMDVELHIHNQVFGVGEWSASWRAVEGGFLSGCVGSEEVEDSRCIYPISASGLRINLDKSEIILVGEVEEMEEMAAELGCKVGSMPSMYLGLPLGAPNNAASMWDGVEEKVRRRLALWKRQYISKGGRLILIKSTMASMPLYQMSLFRMPKLVARRFAYEKENLWKQVLLAKYGQEGFGWKTKKVNGTFGVGVWKEILKEKDWFPHLYGMAAHTNGTVEEMWDQNVGQGGWDLRFVRNFNDWELDMVGNLIHVLRGYKPTSEEDAVYWKGGRMGSLKSRKLTTWWLIPWLTTFEK</sequence>
<keyword evidence="1" id="KW-0548">Nucleotidyltransferase</keyword>
<dbReference type="PANTHER" id="PTHR46890">
    <property type="entry name" value="NON-LTR RETROLELEMENT REVERSE TRANSCRIPTASE-LIKE PROTEIN-RELATED"/>
    <property type="match status" value="1"/>
</dbReference>